<keyword evidence="1" id="KW-1133">Transmembrane helix</keyword>
<evidence type="ECO:0000313" key="2">
    <source>
        <dbReference type="EMBL" id="KZP03854.1"/>
    </source>
</evidence>
<dbReference type="AlphaFoldDB" id="A0A167UE38"/>
<keyword evidence="1" id="KW-0472">Membrane</keyword>
<evidence type="ECO:0000313" key="3">
    <source>
        <dbReference type="Proteomes" id="UP000076532"/>
    </source>
</evidence>
<accession>A0A167UE38</accession>
<feature type="transmembrane region" description="Helical" evidence="1">
    <location>
        <begin position="73"/>
        <end position="97"/>
    </location>
</feature>
<sequence>MYLRNDFQSTLIITHRLSRSAVVALANRSNISFQEVARHTGTVFVYTKVLLSEQSEPGTHKPRYAGRWSRRLVYIYIWITIQILISRFGISCLNSAFSAFSAWTM</sequence>
<gene>
    <name evidence="2" type="ORF">FIBSPDRAFT_449248</name>
</gene>
<name>A0A167UE38_9AGAM</name>
<protein>
    <submittedName>
        <fullName evidence="2">Uncharacterized protein</fullName>
    </submittedName>
</protein>
<dbReference type="Proteomes" id="UP000076532">
    <property type="component" value="Unassembled WGS sequence"/>
</dbReference>
<evidence type="ECO:0000256" key="1">
    <source>
        <dbReference type="SAM" id="Phobius"/>
    </source>
</evidence>
<keyword evidence="1" id="KW-0812">Transmembrane</keyword>
<keyword evidence="3" id="KW-1185">Reference proteome</keyword>
<dbReference type="EMBL" id="KV417993">
    <property type="protein sequence ID" value="KZP03854.1"/>
    <property type="molecule type" value="Genomic_DNA"/>
</dbReference>
<reference evidence="2 3" key="1">
    <citation type="journal article" date="2016" name="Mol. Biol. Evol.">
        <title>Comparative Genomics of Early-Diverging Mushroom-Forming Fungi Provides Insights into the Origins of Lignocellulose Decay Capabilities.</title>
        <authorList>
            <person name="Nagy L.G."/>
            <person name="Riley R."/>
            <person name="Tritt A."/>
            <person name="Adam C."/>
            <person name="Daum C."/>
            <person name="Floudas D."/>
            <person name="Sun H."/>
            <person name="Yadav J.S."/>
            <person name="Pangilinan J."/>
            <person name="Larsson K.H."/>
            <person name="Matsuura K."/>
            <person name="Barry K."/>
            <person name="Labutti K."/>
            <person name="Kuo R."/>
            <person name="Ohm R.A."/>
            <person name="Bhattacharya S.S."/>
            <person name="Shirouzu T."/>
            <person name="Yoshinaga Y."/>
            <person name="Martin F.M."/>
            <person name="Grigoriev I.V."/>
            <person name="Hibbett D.S."/>
        </authorList>
    </citation>
    <scope>NUCLEOTIDE SEQUENCE [LARGE SCALE GENOMIC DNA]</scope>
    <source>
        <strain evidence="2 3">CBS 109695</strain>
    </source>
</reference>
<proteinExistence type="predicted"/>
<organism evidence="2 3">
    <name type="scientific">Athelia psychrophila</name>
    <dbReference type="NCBI Taxonomy" id="1759441"/>
    <lineage>
        <taxon>Eukaryota</taxon>
        <taxon>Fungi</taxon>
        <taxon>Dikarya</taxon>
        <taxon>Basidiomycota</taxon>
        <taxon>Agaricomycotina</taxon>
        <taxon>Agaricomycetes</taxon>
        <taxon>Agaricomycetidae</taxon>
        <taxon>Atheliales</taxon>
        <taxon>Atheliaceae</taxon>
        <taxon>Athelia</taxon>
    </lineage>
</organism>